<dbReference type="Gene3D" id="3.30.40.10">
    <property type="entry name" value="Zinc/RING finger domain, C3HC4 (zinc finger)"/>
    <property type="match status" value="1"/>
</dbReference>
<dbReference type="InterPro" id="IPR011011">
    <property type="entry name" value="Znf_FYVE_PHD"/>
</dbReference>
<dbReference type="Proteomes" id="UP001329825">
    <property type="component" value="Chromosome 1"/>
</dbReference>
<feature type="compositionally biased region" description="Polar residues" evidence="10">
    <location>
        <begin position="230"/>
        <end position="243"/>
    </location>
</feature>
<feature type="region of interest" description="Disordered" evidence="10">
    <location>
        <begin position="1"/>
        <end position="22"/>
    </location>
</feature>
<keyword evidence="6 9" id="KW-0156">Chromatin regulator</keyword>
<dbReference type="PANTHER" id="PTHR10333:SF42">
    <property type="entry name" value="INHIBITOR OF GROWTH PROTEIN 5"/>
    <property type="match status" value="1"/>
</dbReference>
<dbReference type="InterPro" id="IPR024610">
    <property type="entry name" value="ING_N_histone-binding"/>
</dbReference>
<dbReference type="EMBL" id="CP141881">
    <property type="protein sequence ID" value="WRT63712.1"/>
    <property type="molecule type" value="Genomic_DNA"/>
</dbReference>
<dbReference type="Pfam" id="PF12998">
    <property type="entry name" value="ING"/>
    <property type="match status" value="1"/>
</dbReference>
<feature type="compositionally biased region" description="Acidic residues" evidence="10">
    <location>
        <begin position="352"/>
        <end position="363"/>
    </location>
</feature>
<dbReference type="SMART" id="SM01408">
    <property type="entry name" value="ING"/>
    <property type="match status" value="1"/>
</dbReference>
<feature type="compositionally biased region" description="Pro residues" evidence="10">
    <location>
        <begin position="10"/>
        <end position="19"/>
    </location>
</feature>
<comment type="domain">
    <text evidence="9">The PHD-type zinc finger mediates the binding to H3K4me3.</text>
</comment>
<evidence type="ECO:0000256" key="5">
    <source>
        <dbReference type="ARBA" id="ARBA00022833"/>
    </source>
</evidence>
<organism evidence="12 13">
    <name type="scientific">Kwoniella shivajii</name>
    <dbReference type="NCBI Taxonomy" id="564305"/>
    <lineage>
        <taxon>Eukaryota</taxon>
        <taxon>Fungi</taxon>
        <taxon>Dikarya</taxon>
        <taxon>Basidiomycota</taxon>
        <taxon>Agaricomycotina</taxon>
        <taxon>Tremellomycetes</taxon>
        <taxon>Tremellales</taxon>
        <taxon>Cryptococcaceae</taxon>
        <taxon>Kwoniella</taxon>
    </lineage>
</organism>
<comment type="subcellular location">
    <subcellularLocation>
        <location evidence="1 9">Nucleus</location>
    </subcellularLocation>
</comment>
<dbReference type="PROSITE" id="PS01359">
    <property type="entry name" value="ZF_PHD_1"/>
    <property type="match status" value="1"/>
</dbReference>
<evidence type="ECO:0000256" key="2">
    <source>
        <dbReference type="ARBA" id="ARBA00010210"/>
    </source>
</evidence>
<feature type="domain" description="PHD-type" evidence="11">
    <location>
        <begin position="403"/>
        <end position="452"/>
    </location>
</feature>
<keyword evidence="3 9" id="KW-0479">Metal-binding</keyword>
<protein>
    <recommendedName>
        <fullName evidence="9">Chromatin modification-related protein</fullName>
    </recommendedName>
</protein>
<feature type="compositionally biased region" description="Basic residues" evidence="10">
    <location>
        <begin position="339"/>
        <end position="348"/>
    </location>
</feature>
<feature type="region of interest" description="Disordered" evidence="10">
    <location>
        <begin position="162"/>
        <end position="385"/>
    </location>
</feature>
<dbReference type="InterPro" id="IPR013083">
    <property type="entry name" value="Znf_RING/FYVE/PHD"/>
</dbReference>
<dbReference type="Gene3D" id="6.10.140.1740">
    <property type="match status" value="1"/>
</dbReference>
<dbReference type="InterPro" id="IPR019787">
    <property type="entry name" value="Znf_PHD-finger"/>
</dbReference>
<feature type="compositionally biased region" description="Basic residues" evidence="10">
    <location>
        <begin position="217"/>
        <end position="226"/>
    </location>
</feature>
<dbReference type="InterPro" id="IPR019786">
    <property type="entry name" value="Zinc_finger_PHD-type_CS"/>
</dbReference>
<evidence type="ECO:0000256" key="8">
    <source>
        <dbReference type="PROSITE-ProRule" id="PRU00146"/>
    </source>
</evidence>
<evidence type="ECO:0000256" key="4">
    <source>
        <dbReference type="ARBA" id="ARBA00022771"/>
    </source>
</evidence>
<dbReference type="InterPro" id="IPR042020">
    <property type="entry name" value="ING3_PHD"/>
</dbReference>
<keyword evidence="5 9" id="KW-0862">Zinc</keyword>
<accession>A0ABZ1CPP0</accession>
<dbReference type="InterPro" id="IPR028651">
    <property type="entry name" value="ING_fam"/>
</dbReference>
<dbReference type="GeneID" id="87952766"/>
<evidence type="ECO:0000256" key="7">
    <source>
        <dbReference type="ARBA" id="ARBA00023242"/>
    </source>
</evidence>
<feature type="compositionally biased region" description="Polar residues" evidence="10">
    <location>
        <begin position="314"/>
        <end position="336"/>
    </location>
</feature>
<dbReference type="RefSeq" id="XP_062788452.1">
    <property type="nucleotide sequence ID" value="XM_062932401.1"/>
</dbReference>
<dbReference type="PANTHER" id="PTHR10333">
    <property type="entry name" value="INHIBITOR OF GROWTH PROTEIN"/>
    <property type="match status" value="1"/>
</dbReference>
<evidence type="ECO:0000313" key="12">
    <source>
        <dbReference type="EMBL" id="WRT63712.1"/>
    </source>
</evidence>
<feature type="compositionally biased region" description="Low complexity" evidence="10">
    <location>
        <begin position="372"/>
        <end position="385"/>
    </location>
</feature>
<evidence type="ECO:0000256" key="6">
    <source>
        <dbReference type="ARBA" id="ARBA00022853"/>
    </source>
</evidence>
<evidence type="ECO:0000256" key="3">
    <source>
        <dbReference type="ARBA" id="ARBA00022723"/>
    </source>
</evidence>
<evidence type="ECO:0000313" key="13">
    <source>
        <dbReference type="Proteomes" id="UP001329825"/>
    </source>
</evidence>
<dbReference type="SMART" id="SM00249">
    <property type="entry name" value="PHD"/>
    <property type="match status" value="1"/>
</dbReference>
<keyword evidence="13" id="KW-1185">Reference proteome</keyword>
<comment type="subunit">
    <text evidence="9">Component of an histone acetyltransferase complex. Interacts with H3K4me3 and to a lesser extent with H3K4me2.</text>
</comment>
<keyword evidence="4 8" id="KW-0863">Zinc-finger</keyword>
<evidence type="ECO:0000259" key="11">
    <source>
        <dbReference type="PROSITE" id="PS50016"/>
    </source>
</evidence>
<proteinExistence type="inferred from homology"/>
<dbReference type="SUPFAM" id="SSF57903">
    <property type="entry name" value="FYVE/PHD zinc finger"/>
    <property type="match status" value="1"/>
</dbReference>
<evidence type="ECO:0000256" key="1">
    <source>
        <dbReference type="ARBA" id="ARBA00004123"/>
    </source>
</evidence>
<name>A0ABZ1CPP0_9TREE</name>
<dbReference type="InterPro" id="IPR001965">
    <property type="entry name" value="Znf_PHD"/>
</dbReference>
<keyword evidence="7 9" id="KW-0539">Nucleus</keyword>
<evidence type="ECO:0000256" key="10">
    <source>
        <dbReference type="SAM" id="MobiDB-lite"/>
    </source>
</evidence>
<dbReference type="PROSITE" id="PS50016">
    <property type="entry name" value="ZF_PHD_2"/>
    <property type="match status" value="1"/>
</dbReference>
<dbReference type="CDD" id="cd15585">
    <property type="entry name" value="PHD_ING3"/>
    <property type="match status" value="1"/>
</dbReference>
<sequence length="469" mass="51514">MPPKLSVIAPPSPSPPPPTANDAQDLLVIQDIMDTLDQIPPELTRVYSDLNELGAVLYSTLMSLEKKLYKLINWIQDPEIDPEDRFELLQEIAEEAARYKLGGDDKIRVAGGACDGIMSHQKHISNLLAASTLLNPSPPSPYTQTLTLPFHQPVVNSRRLQRAANSPFRNAGKDAGPSNEGRIGDTPTKKKKSRVQQLVTRDDDEVSSVGGGEKEKKKVAKRRKAVARAQSPTESIASTSAFTNKPAEPRTARQLAAAASRARKAEQDDGSDDESRDENPNPKKSGIGMQPTPSTDSLVERKDSGLGLEMGSREGNNGVSGASSHQAQTQTHTPASVNVKHKGRITKRARNDEDEEDDSDLDQEEKPAPKRTTSSTTKKTNQTTVVDTAEHENVVFGEELDSQVYCTCRQVSYGEMIGCDDDDCEIEWYHLACLNLDKTPEGNWICPKCVERRKKQPKAKKSKVKKLKA</sequence>
<gene>
    <name evidence="12" type="ORF">IL334_000635</name>
</gene>
<comment type="similarity">
    <text evidence="2 9">Belongs to the ING family.</text>
</comment>
<comment type="function">
    <text evidence="9">Component of an histone acetyltransferase complex.</text>
</comment>
<evidence type="ECO:0000256" key="9">
    <source>
        <dbReference type="RuleBase" id="RU361213"/>
    </source>
</evidence>
<reference evidence="12 13" key="1">
    <citation type="submission" date="2024-01" db="EMBL/GenBank/DDBJ databases">
        <title>Comparative genomics of Cryptococcus and Kwoniella reveals pathogenesis evolution and contrasting modes of karyotype evolution via chromosome fusion or intercentromeric recombination.</title>
        <authorList>
            <person name="Coelho M.A."/>
            <person name="David-Palma M."/>
            <person name="Shea T."/>
            <person name="Bowers K."/>
            <person name="McGinley-Smith S."/>
            <person name="Mohammad A.W."/>
            <person name="Gnirke A."/>
            <person name="Yurkov A.M."/>
            <person name="Nowrousian M."/>
            <person name="Sun S."/>
            <person name="Cuomo C.A."/>
            <person name="Heitman J."/>
        </authorList>
    </citation>
    <scope>NUCLEOTIDE SEQUENCE [LARGE SCALE GENOMIC DNA]</scope>
    <source>
        <strain evidence="12">CBS 11374</strain>
    </source>
</reference>